<keyword evidence="2" id="KW-1185">Reference proteome</keyword>
<organism evidence="1 2">
    <name type="scientific">Luteibacter sahnii</name>
    <dbReference type="NCBI Taxonomy" id="3021977"/>
    <lineage>
        <taxon>Bacteria</taxon>
        <taxon>Pseudomonadati</taxon>
        <taxon>Pseudomonadota</taxon>
        <taxon>Gammaproteobacteria</taxon>
        <taxon>Lysobacterales</taxon>
        <taxon>Rhodanobacteraceae</taxon>
        <taxon>Luteibacter</taxon>
    </lineage>
</organism>
<dbReference type="InterPro" id="IPR036590">
    <property type="entry name" value="SRAP-like"/>
</dbReference>
<gene>
    <name evidence="1" type="ORF">P3W24_03100</name>
</gene>
<accession>A0ABT6B799</accession>
<dbReference type="Proteomes" id="UP001528850">
    <property type="component" value="Unassembled WGS sequence"/>
</dbReference>
<dbReference type="SUPFAM" id="SSF143081">
    <property type="entry name" value="BB1717-like"/>
    <property type="match status" value="1"/>
</dbReference>
<sequence length="214" mass="23616">MEACYELMPPWAVTRGTRGALRVLGIDAETALGAYGVFPRIEPGSYAPVVCSVDGCVSLHGKRWGMLPGWSTRPELAYRTAFVEARLAPSRPAYREAFVARRCLIPATGMYVMGMKGEVSESLLARPVRDRLLCMAGLWNLSGDGVFSYSVLVRHLTTSREPVIVSPTSWEAWLHGDVDVAQAIVDQALTPELRYYASSYRVPVPSRIWANDHA</sequence>
<evidence type="ECO:0000313" key="2">
    <source>
        <dbReference type="Proteomes" id="UP001528850"/>
    </source>
</evidence>
<reference evidence="1 2" key="1">
    <citation type="journal article" date="2024" name="Curr. Microbiol.">
        <title>Luteibacter sahnii sp. nov., A Novel Yellow-Colored Xanthomonadin Pigment Producing Probiotic Bacterium from Healthy Rice Seed Microbiome.</title>
        <authorList>
            <person name="Jaiswal G."/>
            <person name="Rana R."/>
            <person name="Nayak P.K."/>
            <person name="Chouhan R."/>
            <person name="Gandhi S.G."/>
            <person name="Patel H.K."/>
            <person name="Patil P.B."/>
        </authorList>
    </citation>
    <scope>NUCLEOTIDE SEQUENCE [LARGE SCALE GENOMIC DNA]</scope>
    <source>
        <strain evidence="1 2">PPL201</strain>
    </source>
</reference>
<comment type="caution">
    <text evidence="1">The sequence shown here is derived from an EMBL/GenBank/DDBJ whole genome shotgun (WGS) entry which is preliminary data.</text>
</comment>
<dbReference type="InterPro" id="IPR003738">
    <property type="entry name" value="SRAP"/>
</dbReference>
<protein>
    <submittedName>
        <fullName evidence="1">SOS response-associated peptidase family protein</fullName>
    </submittedName>
</protein>
<proteinExistence type="predicted"/>
<dbReference type="EMBL" id="JARJJS010000001">
    <property type="protein sequence ID" value="MDF4023963.1"/>
    <property type="molecule type" value="Genomic_DNA"/>
</dbReference>
<dbReference type="Gene3D" id="3.90.1680.10">
    <property type="entry name" value="SOS response associated peptidase-like"/>
    <property type="match status" value="1"/>
</dbReference>
<name>A0ABT6B799_9GAMM</name>
<evidence type="ECO:0000313" key="1">
    <source>
        <dbReference type="EMBL" id="MDF4023963.1"/>
    </source>
</evidence>
<dbReference type="RefSeq" id="WP_320550623.1">
    <property type="nucleotide sequence ID" value="NZ_JAQLOK010000002.1"/>
</dbReference>
<dbReference type="Pfam" id="PF02586">
    <property type="entry name" value="SRAP"/>
    <property type="match status" value="1"/>
</dbReference>